<dbReference type="GO" id="GO:0003677">
    <property type="term" value="F:DNA binding"/>
    <property type="evidence" value="ECO:0007669"/>
    <property type="project" value="InterPro"/>
</dbReference>
<dbReference type="GO" id="GO:0006355">
    <property type="term" value="P:regulation of DNA-templated transcription"/>
    <property type="evidence" value="ECO:0007669"/>
    <property type="project" value="InterPro"/>
</dbReference>
<dbReference type="PROSITE" id="PS00356">
    <property type="entry name" value="HTH_LACI_1"/>
    <property type="match status" value="1"/>
</dbReference>
<protein>
    <submittedName>
        <fullName evidence="2">LacI family transcriptional repressor</fullName>
    </submittedName>
</protein>
<reference evidence="2 3" key="1">
    <citation type="journal article" date="2013" name="PLoS ONE">
        <title>Lactobacillus paracasei comparative genomics: towards species pan-genome definition and exploitation of diversity.</title>
        <authorList>
            <person name="Smokvina T."/>
            <person name="Wels M."/>
            <person name="Polka J."/>
            <person name="Chervaux C."/>
            <person name="Brisse S."/>
            <person name="Boekhorst J."/>
            <person name="van Hylckama Vlieg J.E."/>
            <person name="Siezen R.J."/>
        </authorList>
    </citation>
    <scope>NUCLEOTIDE SEQUENCE [LARGE SCALE GENOMIC DNA]</scope>
    <source>
        <strain evidence="2 3">Lpp123</strain>
    </source>
</reference>
<dbReference type="Proteomes" id="UP000014316">
    <property type="component" value="Unassembled WGS sequence"/>
</dbReference>
<dbReference type="EMBL" id="ANJW01000091">
    <property type="protein sequence ID" value="EPC58402.1"/>
    <property type="molecule type" value="Genomic_DNA"/>
</dbReference>
<organism evidence="2 3">
    <name type="scientific">Lacticaseibacillus paracasei subsp. paracasei Lpp123</name>
    <dbReference type="NCBI Taxonomy" id="1256201"/>
    <lineage>
        <taxon>Bacteria</taxon>
        <taxon>Bacillati</taxon>
        <taxon>Bacillota</taxon>
        <taxon>Bacilli</taxon>
        <taxon>Lactobacillales</taxon>
        <taxon>Lactobacillaceae</taxon>
        <taxon>Lacticaseibacillus</taxon>
    </lineage>
</organism>
<dbReference type="PRINTS" id="PR00036">
    <property type="entry name" value="HTHLACI"/>
</dbReference>
<comment type="caution">
    <text evidence="2">The sequence shown here is derived from an EMBL/GenBank/DDBJ whole genome shotgun (WGS) entry which is preliminary data.</text>
</comment>
<dbReference type="Gene3D" id="1.10.260.40">
    <property type="entry name" value="lambda repressor-like DNA-binding domains"/>
    <property type="match status" value="1"/>
</dbReference>
<feature type="domain" description="HTH lacI-type" evidence="1">
    <location>
        <begin position="8"/>
        <end position="37"/>
    </location>
</feature>
<accession>A0A829GKL7</accession>
<feature type="non-terminal residue" evidence="2">
    <location>
        <position position="37"/>
    </location>
</feature>
<evidence type="ECO:0000259" key="1">
    <source>
        <dbReference type="PROSITE" id="PS50932"/>
    </source>
</evidence>
<gene>
    <name evidence="2" type="ORF">Lpp123_01659</name>
</gene>
<sequence>METEKTMTTITDIAKAAGVSIATVSRILNYDTTLAVT</sequence>
<dbReference type="PROSITE" id="PS50932">
    <property type="entry name" value="HTH_LACI_2"/>
    <property type="match status" value="1"/>
</dbReference>
<dbReference type="SUPFAM" id="SSF47413">
    <property type="entry name" value="lambda repressor-like DNA-binding domains"/>
    <property type="match status" value="1"/>
</dbReference>
<dbReference type="InterPro" id="IPR000843">
    <property type="entry name" value="HTH_LacI"/>
</dbReference>
<dbReference type="AlphaFoldDB" id="A0A829GKL7"/>
<evidence type="ECO:0000313" key="2">
    <source>
        <dbReference type="EMBL" id="EPC58402.1"/>
    </source>
</evidence>
<dbReference type="Pfam" id="PF00356">
    <property type="entry name" value="LacI"/>
    <property type="match status" value="1"/>
</dbReference>
<dbReference type="InterPro" id="IPR010982">
    <property type="entry name" value="Lambda_DNA-bd_dom_sf"/>
</dbReference>
<proteinExistence type="predicted"/>
<name>A0A829GKL7_LACPA</name>
<evidence type="ECO:0000313" key="3">
    <source>
        <dbReference type="Proteomes" id="UP000014316"/>
    </source>
</evidence>